<dbReference type="InterPro" id="IPR011106">
    <property type="entry name" value="MANSC_N"/>
</dbReference>
<dbReference type="PANTHER" id="PTHR46182:SF2">
    <property type="entry name" value="FI19480P1"/>
    <property type="match status" value="1"/>
</dbReference>
<evidence type="ECO:0000256" key="4">
    <source>
        <dbReference type="ARBA" id="ARBA00023180"/>
    </source>
</evidence>
<feature type="compositionally biased region" description="Basic residues" evidence="5">
    <location>
        <begin position="587"/>
        <end position="597"/>
    </location>
</feature>
<dbReference type="SMART" id="SM00765">
    <property type="entry name" value="MANEC"/>
    <property type="match status" value="5"/>
</dbReference>
<feature type="region of interest" description="Disordered" evidence="5">
    <location>
        <begin position="496"/>
        <end position="532"/>
    </location>
</feature>
<dbReference type="eggNOG" id="ENOG502T5AB">
    <property type="taxonomic scope" value="Eukaryota"/>
</dbReference>
<evidence type="ECO:0000313" key="9">
    <source>
        <dbReference type="Proteomes" id="UP000001593"/>
    </source>
</evidence>
<comment type="subcellular location">
    <subcellularLocation>
        <location evidence="1">Membrane</location>
    </subcellularLocation>
</comment>
<dbReference type="EMBL" id="DS469535">
    <property type="protein sequence ID" value="EDO45526.1"/>
    <property type="molecule type" value="Genomic_DNA"/>
</dbReference>
<dbReference type="PANTHER" id="PTHR46182">
    <property type="entry name" value="FI19480P1"/>
    <property type="match status" value="1"/>
</dbReference>
<dbReference type="GO" id="GO:0001764">
    <property type="term" value="P:neuron migration"/>
    <property type="evidence" value="ECO:0000318"/>
    <property type="project" value="GO_Central"/>
</dbReference>
<dbReference type="HOGENOM" id="CLU_270552_0_0_1"/>
<evidence type="ECO:0000256" key="3">
    <source>
        <dbReference type="ARBA" id="ARBA00023136"/>
    </source>
</evidence>
<protein>
    <recommendedName>
        <fullName evidence="7">MANSC domain-containing protein</fullName>
    </recommendedName>
</protein>
<dbReference type="GO" id="GO:0016020">
    <property type="term" value="C:membrane"/>
    <property type="evidence" value="ECO:0000318"/>
    <property type="project" value="GO_Central"/>
</dbReference>
<dbReference type="AlphaFoldDB" id="A7RSV7"/>
<dbReference type="InterPro" id="IPR029865">
    <property type="entry name" value="KIAA0319-like"/>
</dbReference>
<evidence type="ECO:0000256" key="1">
    <source>
        <dbReference type="ARBA" id="ARBA00004370"/>
    </source>
</evidence>
<keyword evidence="6" id="KW-1133">Transmembrane helix</keyword>
<accession>A7RSV7</accession>
<proteinExistence type="predicted"/>
<feature type="region of interest" description="Disordered" evidence="5">
    <location>
        <begin position="579"/>
        <end position="609"/>
    </location>
</feature>
<keyword evidence="9" id="KW-1185">Reference proteome</keyword>
<sequence length="1203" mass="133794">MQLCIRMCCEEKSCDVALMSGKNCYGVQCFSEMACRAVPVTKAPSSLMISHVTIKGEGAHENQTTTPTPHNLKCTVTDPKDGVTLNGGLKSGNFTDVGKVDGISTCTRLCCVSEKCDLALLIKNNCFLVSCFTADLCKTVKTETKNYRPTVAYVKRWTTALAEDSAMTLSTLPATDSKLSCKNSDVKQNFTLKGGYRAGNFTDLGKVSNMSTCIRYCCGRKDCDAAMMLEHNCYAVRCYSYELCRSVKARKSGLLRNLSPRLSYITSRSEEVMPQRIPIENGASCQPSVISYDVTLKGGIKAGTFTPIGYVDTMQTCVSLCCQRSSCDVAFMLKSTCYSIKCSSEEMCEQVQARANEYSPRLSYIRRFTSSDVTKGKNKTIAGHSGNSSNTNSVSDDHYCTESEIITNVTLRGGITAGRFRDRGRVPGIKECAEVCCIAKECDLAFMLEDRCFSVTCSSSSSCVAVAAKSSVFRPAIVYIYARTIADASMNAGKRRRERFRGRRADPESNTDNLTKTKRRKRLFGGNQTEPVTDASLNEKRLNERFREHRSVIDSNVEDSASTRRHHERFQVHHSVIDSGTNESTSTKRHHERFRAKHPTEPRKVQARANEYSPRLSYIRRFTSSDVTKEDDFMTEIGSVQPLTCDHGPIQTNVALRHELRSGKFWRLGLADDMSTCIQLCCEKEDCEMAMMPGQHCYGVDCFSEKHCEITGVKPTNMTVQIARVRPIVENPGIEKIFDIEDPSTKKELHCTHSPILTNVTVRGGVKAGKFSDMGEVAGMHMCTALCCERKSCDLAFMIGDTCIAVDCYREELCQAVRARPTSYNPQIAYVRRRELQSSIRKANELPKAPILAHKIVSDRLPHMTILKTSTCSSVKIHTNVTLLGGIKSGNFTALGRTKNMQECIGKSCDLPSGDMAFMLGNDCYSVTCYSDRQCQVIPAQPSPFLPKLAFLKWAPKVNETETLVDDVKPKRHIPRCTRSHILYNHTVQGGLRAGNFTKIAEVDSIETCAALCCAEETCDLALMLGENCYAGDCASRELCKPIPAYHKSEIAYITSRKKADNNIDWSLWYLVVGSIAIGIGLMGIAWTVGTCWKRTRRMRPKCEEADRFVMDNHGDTLRSMQMLPHGKYINQGPLFLSDTDSETEDELEAEPLPRKSLQGPGTLNLLHSYGAPTNNVPRMTNYQSFQQEQADLAKARRAMQNL</sequence>
<organism evidence="8 9">
    <name type="scientific">Nematostella vectensis</name>
    <name type="common">Starlet sea anemone</name>
    <dbReference type="NCBI Taxonomy" id="45351"/>
    <lineage>
        <taxon>Eukaryota</taxon>
        <taxon>Metazoa</taxon>
        <taxon>Cnidaria</taxon>
        <taxon>Anthozoa</taxon>
        <taxon>Hexacorallia</taxon>
        <taxon>Actiniaria</taxon>
        <taxon>Edwardsiidae</taxon>
        <taxon>Nematostella</taxon>
    </lineage>
</organism>
<evidence type="ECO:0000313" key="8">
    <source>
        <dbReference type="EMBL" id="EDO45526.1"/>
    </source>
</evidence>
<dbReference type="Pfam" id="PF23597">
    <property type="entry name" value="KIAA0319_N"/>
    <property type="match status" value="8"/>
</dbReference>
<dbReference type="OMA" id="CTRSHIL"/>
<feature type="domain" description="MANSC" evidence="7">
    <location>
        <begin position="284"/>
        <end position="359"/>
    </location>
</feature>
<dbReference type="PROSITE" id="PS50986">
    <property type="entry name" value="MANSC"/>
    <property type="match status" value="1"/>
</dbReference>
<dbReference type="InParanoid" id="A7RSV7"/>
<reference evidence="8 9" key="1">
    <citation type="journal article" date="2007" name="Science">
        <title>Sea anemone genome reveals ancestral eumetazoan gene repertoire and genomic organization.</title>
        <authorList>
            <person name="Putnam N.H."/>
            <person name="Srivastava M."/>
            <person name="Hellsten U."/>
            <person name="Dirks B."/>
            <person name="Chapman J."/>
            <person name="Salamov A."/>
            <person name="Terry A."/>
            <person name="Shapiro H."/>
            <person name="Lindquist E."/>
            <person name="Kapitonov V.V."/>
            <person name="Jurka J."/>
            <person name="Genikhovich G."/>
            <person name="Grigoriev I.V."/>
            <person name="Lucas S.M."/>
            <person name="Steele R.E."/>
            <person name="Finnerty J.R."/>
            <person name="Technau U."/>
            <person name="Martindale M.Q."/>
            <person name="Rokhsar D.S."/>
        </authorList>
    </citation>
    <scope>NUCLEOTIDE SEQUENCE [LARGE SCALE GENOMIC DNA]</scope>
    <source>
        <strain evidence="9">CH2 X CH6</strain>
    </source>
</reference>
<keyword evidence="6" id="KW-0812">Transmembrane</keyword>
<keyword evidence="4" id="KW-0325">Glycoprotein</keyword>
<feature type="transmembrane region" description="Helical" evidence="6">
    <location>
        <begin position="1068"/>
        <end position="1090"/>
    </location>
</feature>
<feature type="compositionally biased region" description="Acidic residues" evidence="5">
    <location>
        <begin position="1141"/>
        <end position="1150"/>
    </location>
</feature>
<dbReference type="Proteomes" id="UP000001593">
    <property type="component" value="Unassembled WGS sequence"/>
</dbReference>
<keyword evidence="3 6" id="KW-0472">Membrane</keyword>
<gene>
    <name evidence="8" type="ORF">NEMVEDRAFT_v1g201627</name>
</gene>
<dbReference type="InterPro" id="IPR013980">
    <property type="entry name" value="MANSC_dom"/>
</dbReference>
<feature type="region of interest" description="Disordered" evidence="5">
    <location>
        <begin position="1141"/>
        <end position="1161"/>
    </location>
</feature>
<keyword evidence="2" id="KW-0732">Signal</keyword>
<evidence type="ECO:0000256" key="5">
    <source>
        <dbReference type="SAM" id="MobiDB-lite"/>
    </source>
</evidence>
<evidence type="ECO:0000256" key="6">
    <source>
        <dbReference type="SAM" id="Phobius"/>
    </source>
</evidence>
<evidence type="ECO:0000259" key="7">
    <source>
        <dbReference type="PROSITE" id="PS50986"/>
    </source>
</evidence>
<name>A7RSV7_NEMVE</name>
<evidence type="ECO:0000256" key="2">
    <source>
        <dbReference type="ARBA" id="ARBA00022729"/>
    </source>
</evidence>
<dbReference type="GO" id="GO:0031410">
    <property type="term" value="C:cytoplasmic vesicle"/>
    <property type="evidence" value="ECO:0000318"/>
    <property type="project" value="GO_Central"/>
</dbReference>